<dbReference type="Proteomes" id="UP001216579">
    <property type="component" value="Unassembled WGS sequence"/>
</dbReference>
<dbReference type="SUPFAM" id="SSF51197">
    <property type="entry name" value="Clavaminate synthase-like"/>
    <property type="match status" value="1"/>
</dbReference>
<reference evidence="1 2" key="1">
    <citation type="submission" date="2023-03" db="EMBL/GenBank/DDBJ databases">
        <title>Draft genome sequence of Streptomyces sp. RB6PN23 isolated from peat swamp forest in Thailand.</title>
        <authorList>
            <person name="Klaysubun C."/>
            <person name="Duangmal K."/>
        </authorList>
    </citation>
    <scope>NUCLEOTIDE SEQUENCE [LARGE SCALE GENOMIC DNA]</scope>
    <source>
        <strain evidence="1 2">RB6PN23</strain>
    </source>
</reference>
<dbReference type="Gene3D" id="2.60.120.620">
    <property type="entry name" value="q2cbj1_9rhob like domain"/>
    <property type="match status" value="1"/>
</dbReference>
<evidence type="ECO:0000313" key="1">
    <source>
        <dbReference type="EMBL" id="MDF3290683.1"/>
    </source>
</evidence>
<proteinExistence type="predicted"/>
<evidence type="ECO:0000313" key="2">
    <source>
        <dbReference type="Proteomes" id="UP001216579"/>
    </source>
</evidence>
<dbReference type="PANTHER" id="PTHR20883:SF46">
    <property type="entry name" value="PHYTANOYL-COA HYDROXYLASE"/>
    <property type="match status" value="1"/>
</dbReference>
<dbReference type="PANTHER" id="PTHR20883">
    <property type="entry name" value="PHYTANOYL-COA DIOXYGENASE DOMAIN CONTAINING 1"/>
    <property type="match status" value="1"/>
</dbReference>
<keyword evidence="1" id="KW-0560">Oxidoreductase</keyword>
<dbReference type="InterPro" id="IPR008775">
    <property type="entry name" value="Phytyl_CoA_dOase-like"/>
</dbReference>
<accession>A0ABT5ZLI0</accession>
<sequence length="307" mass="34846">MTDLHELTAEEIELLPSEEDVRTYQERGWYLSRKLLSDAETDALTEASERYYAGHRDRSLPVRPDRLADWKPADGEVQRNNDYIHYQDETIAKILRKPLIGAVAARLSKSSEMRVFQATLIYKPPIADEASNIVSWHFDKYFWPTCSSDNMLTAFIPFHDCTEESGTISMVNGSHLWTHRHGANRPTGDPEDLGREYLLRGDAERNGATVEKVPVHIPKGHMTFHHCLLYHGSGANRSPRPRRAISFHLQDGANAYRDYRHSDGRQQPYKHDTLVRRTATGVPDYADPEFCPVLWTAGAGDVSATTA</sequence>
<keyword evidence="2" id="KW-1185">Reference proteome</keyword>
<dbReference type="RefSeq" id="WP_276094059.1">
    <property type="nucleotide sequence ID" value="NZ_JARJBC010000008.1"/>
</dbReference>
<keyword evidence="1" id="KW-0223">Dioxygenase</keyword>
<organism evidence="1 2">
    <name type="scientific">Streptomyces silvisoli</name>
    <dbReference type="NCBI Taxonomy" id="3034235"/>
    <lineage>
        <taxon>Bacteria</taxon>
        <taxon>Bacillati</taxon>
        <taxon>Actinomycetota</taxon>
        <taxon>Actinomycetes</taxon>
        <taxon>Kitasatosporales</taxon>
        <taxon>Streptomycetaceae</taxon>
        <taxon>Streptomyces</taxon>
    </lineage>
</organism>
<gene>
    <name evidence="1" type="ORF">P3G67_15800</name>
</gene>
<dbReference type="Pfam" id="PF05721">
    <property type="entry name" value="PhyH"/>
    <property type="match status" value="1"/>
</dbReference>
<dbReference type="EMBL" id="JARJBC010000008">
    <property type="protein sequence ID" value="MDF3290683.1"/>
    <property type="molecule type" value="Genomic_DNA"/>
</dbReference>
<comment type="caution">
    <text evidence="1">The sequence shown here is derived from an EMBL/GenBank/DDBJ whole genome shotgun (WGS) entry which is preliminary data.</text>
</comment>
<protein>
    <submittedName>
        <fullName evidence="1">Phytanoyl-CoA dioxygenase family protein</fullName>
    </submittedName>
</protein>
<dbReference type="GO" id="GO:0051213">
    <property type="term" value="F:dioxygenase activity"/>
    <property type="evidence" value="ECO:0007669"/>
    <property type="project" value="UniProtKB-KW"/>
</dbReference>
<name>A0ABT5ZLI0_9ACTN</name>